<feature type="DNA-binding region" description="Homeobox" evidence="5">
    <location>
        <begin position="290"/>
        <end position="342"/>
    </location>
</feature>
<feature type="region of interest" description="Disordered" evidence="7">
    <location>
        <begin position="342"/>
        <end position="366"/>
    </location>
</feature>
<feature type="domain" description="Homeobox" evidence="8">
    <location>
        <begin position="68"/>
        <end position="128"/>
    </location>
</feature>
<dbReference type="SMART" id="SM00389">
    <property type="entry name" value="HOX"/>
    <property type="match status" value="4"/>
</dbReference>
<dbReference type="CDD" id="cd00086">
    <property type="entry name" value="homeodomain"/>
    <property type="match status" value="4"/>
</dbReference>
<evidence type="ECO:0000259" key="8">
    <source>
        <dbReference type="PROSITE" id="PS50071"/>
    </source>
</evidence>
<feature type="region of interest" description="Disordered" evidence="7">
    <location>
        <begin position="1"/>
        <end position="74"/>
    </location>
</feature>
<keyword evidence="4 5" id="KW-0539">Nucleus</keyword>
<dbReference type="SUPFAM" id="SSF46689">
    <property type="entry name" value="Homeodomain-like"/>
    <property type="match status" value="4"/>
</dbReference>
<dbReference type="InterPro" id="IPR009057">
    <property type="entry name" value="Homeodomain-like_sf"/>
</dbReference>
<dbReference type="InterPro" id="IPR050460">
    <property type="entry name" value="Distal-less_Homeobox_TF"/>
</dbReference>
<keyword evidence="2 5" id="KW-0238">DNA-binding</keyword>
<evidence type="ECO:0000313" key="10">
    <source>
        <dbReference type="Proteomes" id="UP000298663"/>
    </source>
</evidence>
<dbReference type="STRING" id="34508.A0A4U5P1I3"/>
<feature type="domain" description="Homeobox" evidence="8">
    <location>
        <begin position="288"/>
        <end position="341"/>
    </location>
</feature>
<evidence type="ECO:0000256" key="7">
    <source>
        <dbReference type="SAM" id="MobiDB-lite"/>
    </source>
</evidence>
<dbReference type="GO" id="GO:0000981">
    <property type="term" value="F:DNA-binding transcription factor activity, RNA polymerase II-specific"/>
    <property type="evidence" value="ECO:0007669"/>
    <property type="project" value="InterPro"/>
</dbReference>
<gene>
    <name evidence="9" type="ORF">L596_013598</name>
</gene>
<keyword evidence="10" id="KW-1185">Reference proteome</keyword>
<dbReference type="PROSITE" id="PS50071">
    <property type="entry name" value="HOMEOBOX_2"/>
    <property type="match status" value="4"/>
</dbReference>
<reference evidence="9 10" key="2">
    <citation type="journal article" date="2019" name="G3 (Bethesda)">
        <title>Hybrid Assembly of the Genome of the Entomopathogenic Nematode Steinernema carpocapsae Identifies the X-Chromosome.</title>
        <authorList>
            <person name="Serra L."/>
            <person name="Macchietto M."/>
            <person name="Macias-Munoz A."/>
            <person name="McGill C.J."/>
            <person name="Rodriguez I.M."/>
            <person name="Rodriguez B."/>
            <person name="Murad R."/>
            <person name="Mortazavi A."/>
        </authorList>
    </citation>
    <scope>NUCLEOTIDE SEQUENCE [LARGE SCALE GENOMIC DNA]</scope>
    <source>
        <strain evidence="9 10">ALL</strain>
    </source>
</reference>
<name>A0A4U5P1I3_STECR</name>
<dbReference type="OrthoDB" id="10056939at2759"/>
<feature type="DNA-binding region" description="Homeobox" evidence="5">
    <location>
        <begin position="70"/>
        <end position="129"/>
    </location>
</feature>
<dbReference type="PANTHER" id="PTHR24327">
    <property type="entry name" value="HOMEOBOX PROTEIN"/>
    <property type="match status" value="1"/>
</dbReference>
<accession>A0A4U5P1I3</accession>
<feature type="compositionally biased region" description="Basic and acidic residues" evidence="7">
    <location>
        <begin position="342"/>
        <end position="352"/>
    </location>
</feature>
<evidence type="ECO:0000256" key="2">
    <source>
        <dbReference type="ARBA" id="ARBA00023125"/>
    </source>
</evidence>
<dbReference type="InterPro" id="IPR017970">
    <property type="entry name" value="Homeobox_CS"/>
</dbReference>
<dbReference type="Proteomes" id="UP000298663">
    <property type="component" value="Unassembled WGS sequence"/>
</dbReference>
<feature type="compositionally biased region" description="Acidic residues" evidence="7">
    <location>
        <begin position="353"/>
        <end position="365"/>
    </location>
</feature>
<feature type="domain" description="Homeobox" evidence="8">
    <location>
        <begin position="152"/>
        <end position="212"/>
    </location>
</feature>
<reference evidence="9 10" key="1">
    <citation type="journal article" date="2015" name="Genome Biol.">
        <title>Comparative genomics of Steinernema reveals deeply conserved gene regulatory networks.</title>
        <authorList>
            <person name="Dillman A.R."/>
            <person name="Macchietto M."/>
            <person name="Porter C.F."/>
            <person name="Rogers A."/>
            <person name="Williams B."/>
            <person name="Antoshechkin I."/>
            <person name="Lee M.M."/>
            <person name="Goodwin Z."/>
            <person name="Lu X."/>
            <person name="Lewis E.E."/>
            <person name="Goodrich-Blair H."/>
            <person name="Stock S.P."/>
            <person name="Adams B.J."/>
            <person name="Sternberg P.W."/>
            <person name="Mortazavi A."/>
        </authorList>
    </citation>
    <scope>NUCLEOTIDE SEQUENCE [LARGE SCALE GENOMIC DNA]</scope>
    <source>
        <strain evidence="9 10">ALL</strain>
    </source>
</reference>
<dbReference type="GO" id="GO:0000978">
    <property type="term" value="F:RNA polymerase II cis-regulatory region sequence-specific DNA binding"/>
    <property type="evidence" value="ECO:0007669"/>
    <property type="project" value="TreeGrafter"/>
</dbReference>
<sequence>MESRGLRRPKTEPNYIEECESEPAPKRGRAAKQSEQKESSNFSLKNQEIKHESCSSRGNSVENDAEQKSKRGSYKQLTWEQHSLLTSHYTANNHPELPEMRSLAEVLQVDLKRIKRWFENQRHKDKCQANGTPLAVKRKIRVVTAKKVEDEDFEPQSKHQHTKDQLHTLNEFFSIYDRPEEDVIEAIADIAQMTTEQVTNWFKSKRSRVARANGTAKKRQYLNLEQRNYLRKQYAKQKYPSSERQLEMAEILGVTKEQIRIWFSAKRVHEKSLAQKKGKDASGFLYWTVYTPYQLAAMNQSYNQENVLSKEEKKRLAKELELSEGQVYQWFYRRRILEKRAREGKKEEAEKDGNEEEDEVVEEDGQGSYNVLEELKQMADNVGVSESELLTWYNRA</sequence>
<organism evidence="9 10">
    <name type="scientific">Steinernema carpocapsae</name>
    <name type="common">Entomopathogenic nematode</name>
    <dbReference type="NCBI Taxonomy" id="34508"/>
    <lineage>
        <taxon>Eukaryota</taxon>
        <taxon>Metazoa</taxon>
        <taxon>Ecdysozoa</taxon>
        <taxon>Nematoda</taxon>
        <taxon>Chromadorea</taxon>
        <taxon>Rhabditida</taxon>
        <taxon>Tylenchina</taxon>
        <taxon>Panagrolaimomorpha</taxon>
        <taxon>Strongyloidoidea</taxon>
        <taxon>Steinernematidae</taxon>
        <taxon>Steinernema</taxon>
    </lineage>
</organism>
<dbReference type="EMBL" id="AZBU02000003">
    <property type="protein sequence ID" value="TKR89504.1"/>
    <property type="molecule type" value="Genomic_DNA"/>
</dbReference>
<comment type="caution">
    <text evidence="9">The sequence shown here is derived from an EMBL/GenBank/DDBJ whole genome shotgun (WGS) entry which is preliminary data.</text>
</comment>
<evidence type="ECO:0000256" key="5">
    <source>
        <dbReference type="PROSITE-ProRule" id="PRU00108"/>
    </source>
</evidence>
<dbReference type="Gene3D" id="1.10.10.60">
    <property type="entry name" value="Homeodomain-like"/>
    <property type="match status" value="4"/>
</dbReference>
<dbReference type="Pfam" id="PF00046">
    <property type="entry name" value="Homeodomain"/>
    <property type="match status" value="4"/>
</dbReference>
<evidence type="ECO:0000256" key="3">
    <source>
        <dbReference type="ARBA" id="ARBA00023155"/>
    </source>
</evidence>
<feature type="domain" description="Homeobox" evidence="8">
    <location>
        <begin position="213"/>
        <end position="273"/>
    </location>
</feature>
<evidence type="ECO:0000256" key="4">
    <source>
        <dbReference type="ARBA" id="ARBA00023242"/>
    </source>
</evidence>
<feature type="DNA-binding region" description="Homeobox" evidence="5">
    <location>
        <begin position="154"/>
        <end position="213"/>
    </location>
</feature>
<dbReference type="PROSITE" id="PS00027">
    <property type="entry name" value="HOMEOBOX_1"/>
    <property type="match status" value="1"/>
</dbReference>
<feature type="DNA-binding region" description="Homeobox" evidence="5">
    <location>
        <begin position="215"/>
        <end position="274"/>
    </location>
</feature>
<evidence type="ECO:0000256" key="1">
    <source>
        <dbReference type="ARBA" id="ARBA00004123"/>
    </source>
</evidence>
<comment type="subcellular location">
    <subcellularLocation>
        <location evidence="1 5 6">Nucleus</location>
    </subcellularLocation>
</comment>
<protein>
    <recommendedName>
        <fullName evidence="8">Homeobox domain-containing protein</fullName>
    </recommendedName>
</protein>
<dbReference type="GO" id="GO:0005634">
    <property type="term" value="C:nucleus"/>
    <property type="evidence" value="ECO:0007669"/>
    <property type="project" value="UniProtKB-SubCell"/>
</dbReference>
<proteinExistence type="predicted"/>
<dbReference type="InterPro" id="IPR001356">
    <property type="entry name" value="HD"/>
</dbReference>
<evidence type="ECO:0000313" key="9">
    <source>
        <dbReference type="EMBL" id="TKR89504.1"/>
    </source>
</evidence>
<keyword evidence="3 5" id="KW-0371">Homeobox</keyword>
<dbReference type="AlphaFoldDB" id="A0A4U5P1I3"/>
<dbReference type="PANTHER" id="PTHR24327:SF41">
    <property type="entry name" value="BRAIN-SPECIFIC HOMEOBOX PROTEIN"/>
    <property type="match status" value="1"/>
</dbReference>
<evidence type="ECO:0000256" key="6">
    <source>
        <dbReference type="RuleBase" id="RU000682"/>
    </source>
</evidence>
<feature type="compositionally biased region" description="Basic and acidic residues" evidence="7">
    <location>
        <begin position="1"/>
        <end position="11"/>
    </location>
</feature>